<dbReference type="AlphaFoldDB" id="A0A932ZRR0"/>
<sequence length="523" mass="59587">MAPPQVNPESIRTANPSTWPQYPYNGHPRIPEQSPLRYSIFPEYAKRLRMRDGVELAYDVFRPFAPGEKFPALLSWSPYTRQLQHTLAPIGQNEAGLTEFWVPRGYAQVIADVRGSNDSDGAWDHWGPQEQADLKETIEFIAQQPWCTGKVGMVGCSYFAMSQILAAEQQPGGLAAIFPYDAMTDLYRDAYYHGGIYTAWARFWYQDLAFLNFTSGRLKDPSGFRYHFNRVLSGQDPLDGPYYQERSSGPNLHKVEVPAYFGCDWVFFGLHLRGAFIGWENIPPATPKKMLIGQEPKPRRPFAAYHGEALRWYDHHLKGMDSGIWEGAPINIYIQGEDTWRGENEWPIARTGWKELYLTPQGGFSDGPGSSGELRYTYTPGTREVKLGEPKLIWRTEPAARPFEVTGPLVLKLVASIDQADTHWFAFLKDEAPDGTLRLLTRGWLKASHRALDPGKSRPWRPWHPHDRVELVPPGEAIEYLIEIIPTSNYFKEGHRLRLELSASDPATDLIYTHEPLWHGVTN</sequence>
<dbReference type="Gene3D" id="3.40.50.1820">
    <property type="entry name" value="alpha/beta hydrolase"/>
    <property type="match status" value="1"/>
</dbReference>
<name>A0A932ZRR0_UNCTE</name>
<dbReference type="InterPro" id="IPR008979">
    <property type="entry name" value="Galactose-bd-like_sf"/>
</dbReference>
<keyword evidence="1 4" id="KW-0378">Hydrolase</keyword>
<organism evidence="4 5">
    <name type="scientific">Tectimicrobiota bacterium</name>
    <dbReference type="NCBI Taxonomy" id="2528274"/>
    <lineage>
        <taxon>Bacteria</taxon>
        <taxon>Pseudomonadati</taxon>
        <taxon>Nitrospinota/Tectimicrobiota group</taxon>
        <taxon>Candidatus Tectimicrobiota</taxon>
    </lineage>
</organism>
<dbReference type="Proteomes" id="UP000752292">
    <property type="component" value="Unassembled WGS sequence"/>
</dbReference>
<reference evidence="4" key="1">
    <citation type="submission" date="2020-07" db="EMBL/GenBank/DDBJ databases">
        <title>Huge and variable diversity of episymbiotic CPR bacteria and DPANN archaea in groundwater ecosystems.</title>
        <authorList>
            <person name="He C.Y."/>
            <person name="Keren R."/>
            <person name="Whittaker M."/>
            <person name="Farag I.F."/>
            <person name="Doudna J."/>
            <person name="Cate J.H.D."/>
            <person name="Banfield J.F."/>
        </authorList>
    </citation>
    <scope>NUCLEOTIDE SEQUENCE</scope>
    <source>
        <strain evidence="4">NC_groundwater_1370_Ag_S-0.2um_69_93</strain>
    </source>
</reference>
<dbReference type="EMBL" id="JACQRX010000085">
    <property type="protein sequence ID" value="MBI4251204.1"/>
    <property type="molecule type" value="Genomic_DNA"/>
</dbReference>
<evidence type="ECO:0000259" key="3">
    <source>
        <dbReference type="SMART" id="SM00939"/>
    </source>
</evidence>
<dbReference type="Gene3D" id="2.60.120.260">
    <property type="entry name" value="Galactose-binding domain-like"/>
    <property type="match status" value="1"/>
</dbReference>
<dbReference type="SUPFAM" id="SSF53474">
    <property type="entry name" value="alpha/beta-Hydrolases"/>
    <property type="match status" value="1"/>
</dbReference>
<dbReference type="Pfam" id="PF08530">
    <property type="entry name" value="PepX_C"/>
    <property type="match status" value="1"/>
</dbReference>
<accession>A0A932ZRR0</accession>
<dbReference type="PANTHER" id="PTHR43056:SF10">
    <property type="entry name" value="COCE_NOND FAMILY, PUTATIVE (AFU_ORTHOLOGUE AFUA_7G00600)-RELATED"/>
    <property type="match status" value="1"/>
</dbReference>
<dbReference type="NCBIfam" id="TIGR00976">
    <property type="entry name" value="CocE_NonD"/>
    <property type="match status" value="1"/>
</dbReference>
<dbReference type="Pfam" id="PF02129">
    <property type="entry name" value="Peptidase_S15"/>
    <property type="match status" value="1"/>
</dbReference>
<dbReference type="SMART" id="SM00939">
    <property type="entry name" value="PepX_C"/>
    <property type="match status" value="1"/>
</dbReference>
<dbReference type="InterPro" id="IPR005674">
    <property type="entry name" value="CocE/Ser_esterase"/>
</dbReference>
<gene>
    <name evidence="4" type="ORF">HY618_01990</name>
</gene>
<dbReference type="InterPro" id="IPR000383">
    <property type="entry name" value="Xaa-Pro-like_dom"/>
</dbReference>
<comment type="caution">
    <text evidence="4">The sequence shown here is derived from an EMBL/GenBank/DDBJ whole genome shotgun (WGS) entry which is preliminary data.</text>
</comment>
<feature type="domain" description="Xaa-Pro dipeptidyl-peptidase C-terminal" evidence="3">
    <location>
        <begin position="310"/>
        <end position="518"/>
    </location>
</feature>
<feature type="compositionally biased region" description="Polar residues" evidence="2">
    <location>
        <begin position="7"/>
        <end position="20"/>
    </location>
</feature>
<evidence type="ECO:0000256" key="2">
    <source>
        <dbReference type="SAM" id="MobiDB-lite"/>
    </source>
</evidence>
<feature type="region of interest" description="Disordered" evidence="2">
    <location>
        <begin position="1"/>
        <end position="28"/>
    </location>
</feature>
<evidence type="ECO:0000313" key="5">
    <source>
        <dbReference type="Proteomes" id="UP000752292"/>
    </source>
</evidence>
<dbReference type="InterPro" id="IPR013736">
    <property type="entry name" value="Xaa-Pro_dipept_C"/>
</dbReference>
<evidence type="ECO:0000256" key="1">
    <source>
        <dbReference type="ARBA" id="ARBA00022801"/>
    </source>
</evidence>
<protein>
    <submittedName>
        <fullName evidence="4">CocE/NonD family hydrolase</fullName>
    </submittedName>
</protein>
<dbReference type="InterPro" id="IPR029058">
    <property type="entry name" value="AB_hydrolase_fold"/>
</dbReference>
<dbReference type="SUPFAM" id="SSF49785">
    <property type="entry name" value="Galactose-binding domain-like"/>
    <property type="match status" value="1"/>
</dbReference>
<dbReference type="PANTHER" id="PTHR43056">
    <property type="entry name" value="PEPTIDASE S9 PROLYL OLIGOPEPTIDASE"/>
    <property type="match status" value="1"/>
</dbReference>
<evidence type="ECO:0000313" key="4">
    <source>
        <dbReference type="EMBL" id="MBI4251204.1"/>
    </source>
</evidence>
<feature type="non-terminal residue" evidence="4">
    <location>
        <position position="523"/>
    </location>
</feature>
<dbReference type="InterPro" id="IPR050585">
    <property type="entry name" value="Xaa-Pro_dipeptidyl-ppase/CocE"/>
</dbReference>
<dbReference type="GO" id="GO:0008239">
    <property type="term" value="F:dipeptidyl-peptidase activity"/>
    <property type="evidence" value="ECO:0007669"/>
    <property type="project" value="InterPro"/>
</dbReference>
<proteinExistence type="predicted"/>